<organism evidence="9 10">
    <name type="scientific">Neoarthrinium moseri</name>
    <dbReference type="NCBI Taxonomy" id="1658444"/>
    <lineage>
        <taxon>Eukaryota</taxon>
        <taxon>Fungi</taxon>
        <taxon>Dikarya</taxon>
        <taxon>Ascomycota</taxon>
        <taxon>Pezizomycotina</taxon>
        <taxon>Sordariomycetes</taxon>
        <taxon>Xylariomycetidae</taxon>
        <taxon>Amphisphaeriales</taxon>
        <taxon>Apiosporaceae</taxon>
        <taxon>Neoarthrinium</taxon>
    </lineage>
</organism>
<evidence type="ECO:0000256" key="7">
    <source>
        <dbReference type="SAM" id="SignalP"/>
    </source>
</evidence>
<dbReference type="Proteomes" id="UP000829685">
    <property type="component" value="Unassembled WGS sequence"/>
</dbReference>
<dbReference type="Pfam" id="PF20684">
    <property type="entry name" value="Fung_rhodopsin"/>
    <property type="match status" value="1"/>
</dbReference>
<dbReference type="AlphaFoldDB" id="A0A9P9WNT3"/>
<evidence type="ECO:0000313" key="9">
    <source>
        <dbReference type="EMBL" id="KAI1871838.1"/>
    </source>
</evidence>
<keyword evidence="2 6" id="KW-0812">Transmembrane</keyword>
<keyword evidence="7" id="KW-0732">Signal</keyword>
<comment type="subcellular location">
    <subcellularLocation>
        <location evidence="1">Membrane</location>
        <topology evidence="1">Multi-pass membrane protein</topology>
    </subcellularLocation>
</comment>
<feature type="transmembrane region" description="Helical" evidence="6">
    <location>
        <begin position="340"/>
        <end position="363"/>
    </location>
</feature>
<name>A0A9P9WNT3_9PEZI</name>
<comment type="caution">
    <text evidence="9">The sequence shown here is derived from an EMBL/GenBank/DDBJ whole genome shotgun (WGS) entry which is preliminary data.</text>
</comment>
<reference evidence="9" key="1">
    <citation type="submission" date="2021-03" db="EMBL/GenBank/DDBJ databases">
        <title>Revisited historic fungal species revealed as producer of novel bioactive compounds through whole genome sequencing and comparative genomics.</title>
        <authorList>
            <person name="Vignolle G.A."/>
            <person name="Hochenegger N."/>
            <person name="Mach R.L."/>
            <person name="Mach-Aigner A.R."/>
            <person name="Javad Rahimi M."/>
            <person name="Salim K.A."/>
            <person name="Chan C.M."/>
            <person name="Lim L.B.L."/>
            <person name="Cai F."/>
            <person name="Druzhinina I.S."/>
            <person name="U'Ren J.M."/>
            <person name="Derntl C."/>
        </authorList>
    </citation>
    <scope>NUCLEOTIDE SEQUENCE</scope>
    <source>
        <strain evidence="9">TUCIM 5799</strain>
    </source>
</reference>
<feature type="chain" id="PRO_5040154525" description="Rhodopsin domain-containing protein" evidence="7">
    <location>
        <begin position="24"/>
        <end position="449"/>
    </location>
</feature>
<feature type="signal peptide" evidence="7">
    <location>
        <begin position="1"/>
        <end position="23"/>
    </location>
</feature>
<proteinExistence type="inferred from homology"/>
<evidence type="ECO:0000256" key="5">
    <source>
        <dbReference type="ARBA" id="ARBA00038359"/>
    </source>
</evidence>
<evidence type="ECO:0000256" key="6">
    <source>
        <dbReference type="SAM" id="Phobius"/>
    </source>
</evidence>
<protein>
    <recommendedName>
        <fullName evidence="8">Rhodopsin domain-containing protein</fullName>
    </recommendedName>
</protein>
<evidence type="ECO:0000256" key="2">
    <source>
        <dbReference type="ARBA" id="ARBA00022692"/>
    </source>
</evidence>
<keyword evidence="10" id="KW-1185">Reference proteome</keyword>
<keyword evidence="4 6" id="KW-0472">Membrane</keyword>
<gene>
    <name evidence="9" type="ORF">JX265_005824</name>
</gene>
<evidence type="ECO:0000256" key="4">
    <source>
        <dbReference type="ARBA" id="ARBA00023136"/>
    </source>
</evidence>
<dbReference type="EMBL" id="JAFIMR010000012">
    <property type="protein sequence ID" value="KAI1871838.1"/>
    <property type="molecule type" value="Genomic_DNA"/>
</dbReference>
<feature type="transmembrane region" description="Helical" evidence="6">
    <location>
        <begin position="178"/>
        <end position="207"/>
    </location>
</feature>
<feature type="domain" description="Rhodopsin" evidence="8">
    <location>
        <begin position="130"/>
        <end position="365"/>
    </location>
</feature>
<evidence type="ECO:0000256" key="3">
    <source>
        <dbReference type="ARBA" id="ARBA00022989"/>
    </source>
</evidence>
<dbReference type="InterPro" id="IPR052337">
    <property type="entry name" value="SAT4-like"/>
</dbReference>
<feature type="transmembrane region" description="Helical" evidence="6">
    <location>
        <begin position="108"/>
        <end position="127"/>
    </location>
</feature>
<dbReference type="GO" id="GO:0016020">
    <property type="term" value="C:membrane"/>
    <property type="evidence" value="ECO:0007669"/>
    <property type="project" value="UniProtKB-SubCell"/>
</dbReference>
<feature type="transmembrane region" description="Helical" evidence="6">
    <location>
        <begin position="219"/>
        <end position="241"/>
    </location>
</feature>
<evidence type="ECO:0000256" key="1">
    <source>
        <dbReference type="ARBA" id="ARBA00004141"/>
    </source>
</evidence>
<dbReference type="PANTHER" id="PTHR33048:SF143">
    <property type="entry name" value="EXTRACELLULAR MEMBRANE PROTEIN CFEM DOMAIN-CONTAINING PROTEIN-RELATED"/>
    <property type="match status" value="1"/>
</dbReference>
<feature type="transmembrane region" description="Helical" evidence="6">
    <location>
        <begin position="302"/>
        <end position="320"/>
    </location>
</feature>
<feature type="transmembrane region" description="Helical" evidence="6">
    <location>
        <begin position="271"/>
        <end position="290"/>
    </location>
</feature>
<sequence length="449" mass="50039">MISPLSSKLALWLLLVLATIVAAEVGPRSTTLASVLTDIESQIPACAFQCFSSFAGSKNCDYVEEFINTDVTHCLYANCTTHQLLKAEQVITTTCGTEVRDIQPGIRGVTWTLWGVATIFLAGRLLSRSSWFSGMQLGWDDWAIIASYVVLTAVSIGAELMVVFGLGKDMWTLEDTNITIVLILFYIAEFAYVIESTITKVSILLLYLRIFPDRQFRKYVYALMIVMGLFCVAFVVTLLTYCVPFDYTWMRWDNQNTGTCINMNAQTYTCAALNIVLDLLIFFLPIPQLFKLDLSMKKKIGIIFTFLVGLFVTVCSMIRLKALIGWQTSTNPTMEYANLAVWSLVELDVGVICACMPGMAGLFRRMKKRGTEYMRSKSSNNGSQAFGSQAFGGTNKGTGQAITKTTIISVKRTQCDDQTSDSELELVDRSKGSYNYRGHYPHESQGHLV</sequence>
<dbReference type="InterPro" id="IPR049326">
    <property type="entry name" value="Rhodopsin_dom_fungi"/>
</dbReference>
<accession>A0A9P9WNT3</accession>
<evidence type="ECO:0000313" key="10">
    <source>
        <dbReference type="Proteomes" id="UP000829685"/>
    </source>
</evidence>
<evidence type="ECO:0000259" key="8">
    <source>
        <dbReference type="Pfam" id="PF20684"/>
    </source>
</evidence>
<comment type="similarity">
    <text evidence="5">Belongs to the SAT4 family.</text>
</comment>
<keyword evidence="3 6" id="KW-1133">Transmembrane helix</keyword>
<dbReference type="PANTHER" id="PTHR33048">
    <property type="entry name" value="PTH11-LIKE INTEGRAL MEMBRANE PROTEIN (AFU_ORTHOLOGUE AFUA_5G11245)"/>
    <property type="match status" value="1"/>
</dbReference>
<feature type="transmembrane region" description="Helical" evidence="6">
    <location>
        <begin position="139"/>
        <end position="166"/>
    </location>
</feature>